<name>A0A1D3UJ64_TANFO</name>
<evidence type="ECO:0000313" key="3">
    <source>
        <dbReference type="Proteomes" id="UP000182057"/>
    </source>
</evidence>
<dbReference type="CDD" id="cd14948">
    <property type="entry name" value="BACON"/>
    <property type="match status" value="1"/>
</dbReference>
<dbReference type="PROSITE" id="PS51257">
    <property type="entry name" value="PROKAR_LIPOPROTEIN"/>
    <property type="match status" value="1"/>
</dbReference>
<reference evidence="2 3" key="1">
    <citation type="submission" date="2016-09" db="EMBL/GenBank/DDBJ databases">
        <authorList>
            <person name="Capua I."/>
            <person name="De Benedictis P."/>
            <person name="Joannis T."/>
            <person name="Lombin L.H."/>
            <person name="Cattoli G."/>
        </authorList>
    </citation>
    <scope>NUCLEOTIDE SEQUENCE [LARGE SCALE GENOMIC DNA]</scope>
    <source>
        <strain evidence="2 3">UB20</strain>
    </source>
</reference>
<evidence type="ECO:0000313" key="2">
    <source>
        <dbReference type="EMBL" id="SCQ20159.1"/>
    </source>
</evidence>
<dbReference type="Gene3D" id="2.60.40.10">
    <property type="entry name" value="Immunoglobulins"/>
    <property type="match status" value="1"/>
</dbReference>
<dbReference type="InterPro" id="IPR013783">
    <property type="entry name" value="Ig-like_fold"/>
</dbReference>
<dbReference type="OrthoDB" id="1035950at2"/>
<proteinExistence type="predicted"/>
<dbReference type="Pfam" id="PF13004">
    <property type="entry name" value="BACON"/>
    <property type="match status" value="1"/>
</dbReference>
<feature type="domain" description="BACON" evidence="1">
    <location>
        <begin position="63"/>
        <end position="119"/>
    </location>
</feature>
<dbReference type="RefSeq" id="WP_060827533.1">
    <property type="nucleotide sequence ID" value="NZ_CAUQHC010000016.1"/>
</dbReference>
<evidence type="ECO:0000259" key="1">
    <source>
        <dbReference type="Pfam" id="PF13004"/>
    </source>
</evidence>
<protein>
    <recommendedName>
        <fullName evidence="1">BACON domain-containing protein</fullName>
    </recommendedName>
</protein>
<dbReference type="Proteomes" id="UP000182057">
    <property type="component" value="Unassembled WGS sequence"/>
</dbReference>
<accession>A0A1D3UJ64</accession>
<gene>
    <name evidence="2" type="ORF">TFUB20_00940</name>
</gene>
<sequence length="120" mass="12972">MKRVIYIIAIIWVGIAVVTSCDKNEGAYYPVPSAFSVTPQTVQSVSKDGGNVELVIAAGNLGWWVESSATWCKVSKKYGSGDGKVTLTIDKNNSGTSRKAEITVYPTFKQPSVLITINQQ</sequence>
<dbReference type="EMBL" id="FMMM01000033">
    <property type="protein sequence ID" value="SCQ20159.1"/>
    <property type="molecule type" value="Genomic_DNA"/>
</dbReference>
<organism evidence="2 3">
    <name type="scientific">Tannerella forsythia</name>
    <name type="common">Bacteroides forsythus</name>
    <dbReference type="NCBI Taxonomy" id="28112"/>
    <lineage>
        <taxon>Bacteria</taxon>
        <taxon>Pseudomonadati</taxon>
        <taxon>Bacteroidota</taxon>
        <taxon>Bacteroidia</taxon>
        <taxon>Bacteroidales</taxon>
        <taxon>Tannerellaceae</taxon>
        <taxon>Tannerella</taxon>
    </lineage>
</organism>
<dbReference type="InterPro" id="IPR024361">
    <property type="entry name" value="BACON"/>
</dbReference>
<dbReference type="AlphaFoldDB" id="A0A1D3UJ64"/>